<accession>A0AAW2MLM1</accession>
<reference evidence="2" key="1">
    <citation type="submission" date="2020-06" db="EMBL/GenBank/DDBJ databases">
        <authorList>
            <person name="Li T."/>
            <person name="Hu X."/>
            <person name="Zhang T."/>
            <person name="Song X."/>
            <person name="Zhang H."/>
            <person name="Dai N."/>
            <person name="Sheng W."/>
            <person name="Hou X."/>
            <person name="Wei L."/>
        </authorList>
    </citation>
    <scope>NUCLEOTIDE SEQUENCE</scope>
    <source>
        <strain evidence="2">KEN8</strain>
        <tissue evidence="2">Leaf</tissue>
    </source>
</reference>
<dbReference type="GO" id="GO:0009694">
    <property type="term" value="P:jasmonic acid metabolic process"/>
    <property type="evidence" value="ECO:0007669"/>
    <property type="project" value="TreeGrafter"/>
</dbReference>
<dbReference type="PANTHER" id="PTHR10992">
    <property type="entry name" value="METHYLESTERASE FAMILY MEMBER"/>
    <property type="match status" value="1"/>
</dbReference>
<name>A0AAW2MLM1_9LAMI</name>
<dbReference type="AlphaFoldDB" id="A0AAW2MLM1"/>
<organism evidence="2">
    <name type="scientific">Sesamum calycinum</name>
    <dbReference type="NCBI Taxonomy" id="2727403"/>
    <lineage>
        <taxon>Eukaryota</taxon>
        <taxon>Viridiplantae</taxon>
        <taxon>Streptophyta</taxon>
        <taxon>Embryophyta</taxon>
        <taxon>Tracheophyta</taxon>
        <taxon>Spermatophyta</taxon>
        <taxon>Magnoliopsida</taxon>
        <taxon>eudicotyledons</taxon>
        <taxon>Gunneridae</taxon>
        <taxon>Pentapetalae</taxon>
        <taxon>asterids</taxon>
        <taxon>lamiids</taxon>
        <taxon>Lamiales</taxon>
        <taxon>Pedaliaceae</taxon>
        <taxon>Sesamum</taxon>
    </lineage>
</organism>
<reference evidence="2" key="2">
    <citation type="journal article" date="2024" name="Plant">
        <title>Genomic evolution and insights into agronomic trait innovations of Sesamum species.</title>
        <authorList>
            <person name="Miao H."/>
            <person name="Wang L."/>
            <person name="Qu L."/>
            <person name="Liu H."/>
            <person name="Sun Y."/>
            <person name="Le M."/>
            <person name="Wang Q."/>
            <person name="Wei S."/>
            <person name="Zheng Y."/>
            <person name="Lin W."/>
            <person name="Duan Y."/>
            <person name="Cao H."/>
            <person name="Xiong S."/>
            <person name="Wang X."/>
            <person name="Wei L."/>
            <person name="Li C."/>
            <person name="Ma Q."/>
            <person name="Ju M."/>
            <person name="Zhao R."/>
            <person name="Li G."/>
            <person name="Mu C."/>
            <person name="Tian Q."/>
            <person name="Mei H."/>
            <person name="Zhang T."/>
            <person name="Gao T."/>
            <person name="Zhang H."/>
        </authorList>
    </citation>
    <scope>NUCLEOTIDE SEQUENCE</scope>
    <source>
        <strain evidence="2">KEN8</strain>
    </source>
</reference>
<sequence>MSEPFHKEGEKKKGKLKESARIISILCWSMVHVIALGIEIRCFSNYCQPLLEFLMDLLPGEKVILVSHGMGGVCISLAMEKFPTKIAVAVFVTAFMPGPGFPLTTVLEENSSRKAHFPQVDDGE</sequence>
<dbReference type="GO" id="GO:0009696">
    <property type="term" value="P:salicylic acid metabolic process"/>
    <property type="evidence" value="ECO:0007669"/>
    <property type="project" value="TreeGrafter"/>
</dbReference>
<dbReference type="PANTHER" id="PTHR10992:SF943">
    <property type="entry name" value="METHYLESTERASE 10"/>
    <property type="match status" value="1"/>
</dbReference>
<dbReference type="Gene3D" id="3.40.50.1820">
    <property type="entry name" value="alpha/beta hydrolase"/>
    <property type="match status" value="1"/>
</dbReference>
<dbReference type="InterPro" id="IPR045889">
    <property type="entry name" value="MES/HNL"/>
</dbReference>
<dbReference type="SUPFAM" id="SSF53474">
    <property type="entry name" value="alpha/beta-Hydrolases"/>
    <property type="match status" value="1"/>
</dbReference>
<feature type="transmembrane region" description="Helical" evidence="1">
    <location>
        <begin position="20"/>
        <end position="38"/>
    </location>
</feature>
<comment type="caution">
    <text evidence="2">The sequence shown here is derived from an EMBL/GenBank/DDBJ whole genome shotgun (WGS) entry which is preliminary data.</text>
</comment>
<dbReference type="GO" id="GO:0080032">
    <property type="term" value="F:methyl jasmonate esterase activity"/>
    <property type="evidence" value="ECO:0007669"/>
    <property type="project" value="TreeGrafter"/>
</dbReference>
<evidence type="ECO:0000256" key="1">
    <source>
        <dbReference type="SAM" id="Phobius"/>
    </source>
</evidence>
<evidence type="ECO:0000313" key="2">
    <source>
        <dbReference type="EMBL" id="KAL0332227.1"/>
    </source>
</evidence>
<gene>
    <name evidence="2" type="ORF">Scaly_2124200</name>
</gene>
<keyword evidence="1" id="KW-1133">Transmembrane helix</keyword>
<dbReference type="GO" id="GO:0080030">
    <property type="term" value="F:methyl indole-3-acetate esterase activity"/>
    <property type="evidence" value="ECO:0007669"/>
    <property type="project" value="TreeGrafter"/>
</dbReference>
<proteinExistence type="predicted"/>
<keyword evidence="1" id="KW-0812">Transmembrane</keyword>
<dbReference type="EMBL" id="JACGWM010000013">
    <property type="protein sequence ID" value="KAL0332227.1"/>
    <property type="molecule type" value="Genomic_DNA"/>
</dbReference>
<protein>
    <submittedName>
        <fullName evidence="2">Methylesterase 10</fullName>
    </submittedName>
</protein>
<dbReference type="InterPro" id="IPR029058">
    <property type="entry name" value="AB_hydrolase_fold"/>
</dbReference>
<dbReference type="GO" id="GO:0080031">
    <property type="term" value="F:methyl salicylate esterase activity"/>
    <property type="evidence" value="ECO:0007669"/>
    <property type="project" value="TreeGrafter"/>
</dbReference>
<keyword evidence="1" id="KW-0472">Membrane</keyword>